<dbReference type="InterPro" id="IPR036638">
    <property type="entry name" value="HLH_DNA-bd_sf"/>
</dbReference>
<accession>A0AAD4Q9X4</accession>
<dbReference type="SUPFAM" id="SSF47459">
    <property type="entry name" value="HLH, helix-loop-helix DNA-binding domain"/>
    <property type="match status" value="1"/>
</dbReference>
<evidence type="ECO:0000313" key="4">
    <source>
        <dbReference type="EMBL" id="KAH8983860.1"/>
    </source>
</evidence>
<dbReference type="Pfam" id="PF00010">
    <property type="entry name" value="HLH"/>
    <property type="match status" value="1"/>
</dbReference>
<dbReference type="AlphaFoldDB" id="A0AAD4Q9X4"/>
<name>A0AAD4Q9X4_9AGAM</name>
<feature type="coiled-coil region" evidence="1">
    <location>
        <begin position="162"/>
        <end position="189"/>
    </location>
</feature>
<dbReference type="GO" id="GO:0046983">
    <property type="term" value="F:protein dimerization activity"/>
    <property type="evidence" value="ECO:0007669"/>
    <property type="project" value="InterPro"/>
</dbReference>
<proteinExistence type="predicted"/>
<feature type="compositionally biased region" description="Basic and acidic residues" evidence="2">
    <location>
        <begin position="94"/>
        <end position="108"/>
    </location>
</feature>
<evidence type="ECO:0000256" key="1">
    <source>
        <dbReference type="SAM" id="Coils"/>
    </source>
</evidence>
<dbReference type="InterPro" id="IPR011598">
    <property type="entry name" value="bHLH_dom"/>
</dbReference>
<feature type="compositionally biased region" description="Basic residues" evidence="2">
    <location>
        <begin position="74"/>
        <end position="83"/>
    </location>
</feature>
<comment type="caution">
    <text evidence="4">The sequence shown here is derived from an EMBL/GenBank/DDBJ whole genome shotgun (WGS) entry which is preliminary data.</text>
</comment>
<feature type="domain" description="BHLH" evidence="3">
    <location>
        <begin position="109"/>
        <end position="165"/>
    </location>
</feature>
<evidence type="ECO:0000313" key="5">
    <source>
        <dbReference type="Proteomes" id="UP001201163"/>
    </source>
</evidence>
<keyword evidence="1" id="KW-0175">Coiled coil</keyword>
<organism evidence="4 5">
    <name type="scientific">Lactarius akahatsu</name>
    <dbReference type="NCBI Taxonomy" id="416441"/>
    <lineage>
        <taxon>Eukaryota</taxon>
        <taxon>Fungi</taxon>
        <taxon>Dikarya</taxon>
        <taxon>Basidiomycota</taxon>
        <taxon>Agaricomycotina</taxon>
        <taxon>Agaricomycetes</taxon>
        <taxon>Russulales</taxon>
        <taxon>Russulaceae</taxon>
        <taxon>Lactarius</taxon>
    </lineage>
</organism>
<dbReference type="Proteomes" id="UP001201163">
    <property type="component" value="Unassembled WGS sequence"/>
</dbReference>
<sequence>MTGMAEYTYGGPPYSTVSRPYSPPLSVYPSALEMASSGTSRSSGSGSYSSDLTSVPRSMRYNPIGVAPSVVRSGRGRNGRPKKHGDPTNVRDPIPAHDHAASHSLRRQEIHHLQIESEQRRRDELMASYRRLQDAVPTYGLGLGSHQKLSKVVLLDRATTSINSLEMSRQQLLVKIREVEEEGVRLRQANEALALSSVAERPAPAPPPP</sequence>
<dbReference type="EMBL" id="JAKELL010000083">
    <property type="protein sequence ID" value="KAH8983860.1"/>
    <property type="molecule type" value="Genomic_DNA"/>
</dbReference>
<keyword evidence="5" id="KW-1185">Reference proteome</keyword>
<evidence type="ECO:0000259" key="3">
    <source>
        <dbReference type="PROSITE" id="PS50888"/>
    </source>
</evidence>
<dbReference type="PROSITE" id="PS50888">
    <property type="entry name" value="BHLH"/>
    <property type="match status" value="1"/>
</dbReference>
<feature type="compositionally biased region" description="Low complexity" evidence="2">
    <location>
        <begin position="36"/>
        <end position="50"/>
    </location>
</feature>
<gene>
    <name evidence="4" type="ORF">EDB92DRAFT_1551437</name>
</gene>
<feature type="region of interest" description="Disordered" evidence="2">
    <location>
        <begin position="1"/>
        <end position="108"/>
    </location>
</feature>
<evidence type="ECO:0000256" key="2">
    <source>
        <dbReference type="SAM" id="MobiDB-lite"/>
    </source>
</evidence>
<protein>
    <recommendedName>
        <fullName evidence="3">BHLH domain-containing protein</fullName>
    </recommendedName>
</protein>
<dbReference type="Gene3D" id="4.10.280.10">
    <property type="entry name" value="Helix-loop-helix DNA-binding domain"/>
    <property type="match status" value="1"/>
</dbReference>
<reference evidence="4" key="1">
    <citation type="submission" date="2022-01" db="EMBL/GenBank/DDBJ databases">
        <title>Comparative genomics reveals a dynamic genome evolution in the ectomycorrhizal milk-cap (Lactarius) mushrooms.</title>
        <authorList>
            <consortium name="DOE Joint Genome Institute"/>
            <person name="Lebreton A."/>
            <person name="Tang N."/>
            <person name="Kuo A."/>
            <person name="LaButti K."/>
            <person name="Drula E."/>
            <person name="Barry K."/>
            <person name="Clum A."/>
            <person name="Lipzen A."/>
            <person name="Mousain D."/>
            <person name="Ng V."/>
            <person name="Wang R."/>
            <person name="Wang X."/>
            <person name="Dai Y."/>
            <person name="Henrissat B."/>
            <person name="Grigoriev I.V."/>
            <person name="Guerin-Laguette A."/>
            <person name="Yu F."/>
            <person name="Martin F.M."/>
        </authorList>
    </citation>
    <scope>NUCLEOTIDE SEQUENCE</scope>
    <source>
        <strain evidence="4">QP</strain>
    </source>
</reference>
<dbReference type="SMART" id="SM00353">
    <property type="entry name" value="HLH"/>
    <property type="match status" value="1"/>
</dbReference>